<evidence type="ECO:0000259" key="1">
    <source>
        <dbReference type="Pfam" id="PF05050"/>
    </source>
</evidence>
<evidence type="ECO:0000313" key="2">
    <source>
        <dbReference type="EMBL" id="MBM7409121.1"/>
    </source>
</evidence>
<sequence>MNIDYEFIIKILEEIRQNYEETPKSKIPTWIYLFYQKIPESLKKHIIRPCIWGFESKQDNEKFILSQGDYKKWSIDFLNYVLKNPNAKLNLEMFEFEEDRYEIIKFVKNKLYLALGGKVEKKKLYDKYDFEKINQYTQFIKNSVNIKSNGTTYIVFENETYILPIPHVEMPLFYHKYGMGHIPKNILDNLKNKDIIDCGAFIGDSALLFSQKAKKIYAFEPDSKNYDLLLKTVELNKIKNNIHPIKKGVGDKTEKIKIINSGICSHVSKEINSHAYSGFEEIDVVRIDEFVKENNVNTGLIKMDIEGYELEAIWGARDTIRKFKPILIICLYHCGKDFFEIPPLLKKWVPEYEFRFLNLNAEHPIFERVLLGYSKN</sequence>
<dbReference type="PANTHER" id="PTHR34203">
    <property type="entry name" value="METHYLTRANSFERASE, FKBM FAMILY PROTEIN"/>
    <property type="match status" value="1"/>
</dbReference>
<dbReference type="AlphaFoldDB" id="A0A8T4CKS6"/>
<reference evidence="3" key="2">
    <citation type="submission" date="2021-03" db="EMBL/GenBank/DDBJ databases">
        <title>Genomic Encyclopedia of Type Strains, Phase IV (KMG-IV): sequencing the most valuable type-strain genomes for metagenomic binning, comparative biology and taxonomic classification.</title>
        <authorList>
            <person name="Goeker M."/>
        </authorList>
    </citation>
    <scope>NUCLEOTIDE SEQUENCE</scope>
    <source>
        <strain evidence="3">DSM 2771</strain>
    </source>
</reference>
<name>A0A8T4CKS6_METMI</name>
<dbReference type="EMBL" id="JAFBBC010000001">
    <property type="protein sequence ID" value="MBM7409121.1"/>
    <property type="molecule type" value="Genomic_DNA"/>
</dbReference>
<dbReference type="InterPro" id="IPR052514">
    <property type="entry name" value="SAM-dependent_MTase"/>
</dbReference>
<keyword evidence="2" id="KW-0489">Methyltransferase</keyword>
<dbReference type="GO" id="GO:0032259">
    <property type="term" value="P:methylation"/>
    <property type="evidence" value="ECO:0007669"/>
    <property type="project" value="UniProtKB-KW"/>
</dbReference>
<dbReference type="Pfam" id="PF05050">
    <property type="entry name" value="Methyltransf_21"/>
    <property type="match status" value="1"/>
</dbReference>
<evidence type="ECO:0000313" key="3">
    <source>
        <dbReference type="EMBL" id="MBP2218693.1"/>
    </source>
</evidence>
<proteinExistence type="predicted"/>
<dbReference type="PANTHER" id="PTHR34203:SF15">
    <property type="entry name" value="SLL1173 PROTEIN"/>
    <property type="match status" value="1"/>
</dbReference>
<dbReference type="SUPFAM" id="SSF53335">
    <property type="entry name" value="S-adenosyl-L-methionine-dependent methyltransferases"/>
    <property type="match status" value="1"/>
</dbReference>
<dbReference type="Gene3D" id="3.40.50.150">
    <property type="entry name" value="Vaccinia Virus protein VP39"/>
    <property type="match status" value="1"/>
</dbReference>
<dbReference type="RefSeq" id="WP_204936802.1">
    <property type="nucleotide sequence ID" value="NZ_JAFBBC010000001.1"/>
</dbReference>
<dbReference type="Proteomes" id="UP000722095">
    <property type="component" value="Unassembled WGS sequence"/>
</dbReference>
<protein>
    <submittedName>
        <fullName evidence="2">FkbM family methyltransferase</fullName>
    </submittedName>
</protein>
<dbReference type="InterPro" id="IPR006342">
    <property type="entry name" value="FkbM_mtfrase"/>
</dbReference>
<dbReference type="EMBL" id="JAGINF010000001">
    <property type="protein sequence ID" value="MBP2218693.1"/>
    <property type="molecule type" value="Genomic_DNA"/>
</dbReference>
<feature type="domain" description="Methyltransferase FkbM" evidence="1">
    <location>
        <begin position="197"/>
        <end position="345"/>
    </location>
</feature>
<keyword evidence="2" id="KW-0808">Transferase</keyword>
<dbReference type="Proteomes" id="UP000742560">
    <property type="component" value="Unassembled WGS sequence"/>
</dbReference>
<dbReference type="NCBIfam" id="TIGR01444">
    <property type="entry name" value="fkbM_fam"/>
    <property type="match status" value="1"/>
</dbReference>
<reference evidence="2" key="1">
    <citation type="submission" date="2021-01" db="EMBL/GenBank/DDBJ databases">
        <title>Genomic Encyclopedia of Type Strains, Phase IV (KMG-V): Genome sequencing to study the core and pangenomes of soil and plant-associated prokaryotes.</title>
        <authorList>
            <person name="Whitman W."/>
        </authorList>
    </citation>
    <scope>NUCLEOTIDE SEQUENCE</scope>
    <source>
        <strain evidence="2">RC</strain>
    </source>
</reference>
<evidence type="ECO:0000313" key="4">
    <source>
        <dbReference type="Proteomes" id="UP000722095"/>
    </source>
</evidence>
<accession>A0A8T4CKS6</accession>
<dbReference type="GO" id="GO:0008168">
    <property type="term" value="F:methyltransferase activity"/>
    <property type="evidence" value="ECO:0007669"/>
    <property type="project" value="UniProtKB-KW"/>
</dbReference>
<organism evidence="2 4">
    <name type="scientific">Methanococcus maripaludis</name>
    <name type="common">Methanococcus deltae</name>
    <dbReference type="NCBI Taxonomy" id="39152"/>
    <lineage>
        <taxon>Archaea</taxon>
        <taxon>Methanobacteriati</taxon>
        <taxon>Methanobacteriota</taxon>
        <taxon>Methanomada group</taxon>
        <taxon>Methanococci</taxon>
        <taxon>Methanococcales</taxon>
        <taxon>Methanococcaceae</taxon>
        <taxon>Methanococcus</taxon>
    </lineage>
</organism>
<comment type="caution">
    <text evidence="2">The sequence shown here is derived from an EMBL/GenBank/DDBJ whole genome shotgun (WGS) entry which is preliminary data.</text>
</comment>
<dbReference type="InterPro" id="IPR029063">
    <property type="entry name" value="SAM-dependent_MTases_sf"/>
</dbReference>
<gene>
    <name evidence="2" type="ORF">HNP85_000793</name>
    <name evidence="3" type="ORF">J2745_000168</name>
</gene>